<dbReference type="EMBL" id="QGNW01002210">
    <property type="protein sequence ID" value="RVW23025.1"/>
    <property type="molecule type" value="Genomic_DNA"/>
</dbReference>
<proteinExistence type="predicted"/>
<evidence type="ECO:0000256" key="1">
    <source>
        <dbReference type="ARBA" id="ARBA00022842"/>
    </source>
</evidence>
<sequence length="119" mass="13064">MAAFATIYCLTAMHSLPNKESSKLPANTPSFVVVNVKPHLALSNIDHTGLTAIVKEKNIDQLRECGGVEGVAGALKTDTKNGLHGAVEDVAQRQEVFRSNTYRRPPTKSFFYFVVDEEN</sequence>
<dbReference type="InterPro" id="IPR023298">
    <property type="entry name" value="ATPase_P-typ_TM_dom_sf"/>
</dbReference>
<accession>A0A438CIN3</accession>
<dbReference type="Pfam" id="PF00690">
    <property type="entry name" value="Cation_ATPase_N"/>
    <property type="match status" value="1"/>
</dbReference>
<gene>
    <name evidence="3" type="primary">ACA12_7</name>
    <name evidence="3" type="ORF">CK203_105276</name>
</gene>
<comment type="caution">
    <text evidence="3">The sequence shown here is derived from an EMBL/GenBank/DDBJ whole genome shotgun (WGS) entry which is preliminary data.</text>
</comment>
<dbReference type="PANTHER" id="PTHR24093">
    <property type="entry name" value="CATION TRANSPORTING ATPASE"/>
    <property type="match status" value="1"/>
</dbReference>
<protein>
    <submittedName>
        <fullName evidence="3">Calcium-transporting ATPase 12, plasma membrane-type</fullName>
    </submittedName>
</protein>
<feature type="domain" description="Cation-transporting P-type ATPase N-terminal" evidence="2">
    <location>
        <begin position="66"/>
        <end position="115"/>
    </location>
</feature>
<keyword evidence="1" id="KW-0460">Magnesium</keyword>
<name>A0A438CIN3_VITVI</name>
<dbReference type="InterPro" id="IPR004014">
    <property type="entry name" value="ATPase_P-typ_cation-transptr_N"/>
</dbReference>
<evidence type="ECO:0000313" key="4">
    <source>
        <dbReference type="Proteomes" id="UP000288805"/>
    </source>
</evidence>
<reference evidence="3 4" key="1">
    <citation type="journal article" date="2018" name="PLoS Genet.">
        <title>Population sequencing reveals clonal diversity and ancestral inbreeding in the grapevine cultivar Chardonnay.</title>
        <authorList>
            <person name="Roach M.J."/>
            <person name="Johnson D.L."/>
            <person name="Bohlmann J."/>
            <person name="van Vuuren H.J."/>
            <person name="Jones S.J."/>
            <person name="Pretorius I.S."/>
            <person name="Schmidt S.A."/>
            <person name="Borneman A.R."/>
        </authorList>
    </citation>
    <scope>NUCLEOTIDE SEQUENCE [LARGE SCALE GENOMIC DNA]</scope>
    <source>
        <strain evidence="4">cv. Chardonnay</strain>
        <tissue evidence="3">Leaf</tissue>
    </source>
</reference>
<dbReference type="SUPFAM" id="SSF81665">
    <property type="entry name" value="Calcium ATPase, transmembrane domain M"/>
    <property type="match status" value="1"/>
</dbReference>
<organism evidence="3 4">
    <name type="scientific">Vitis vinifera</name>
    <name type="common">Grape</name>
    <dbReference type="NCBI Taxonomy" id="29760"/>
    <lineage>
        <taxon>Eukaryota</taxon>
        <taxon>Viridiplantae</taxon>
        <taxon>Streptophyta</taxon>
        <taxon>Embryophyta</taxon>
        <taxon>Tracheophyta</taxon>
        <taxon>Spermatophyta</taxon>
        <taxon>Magnoliopsida</taxon>
        <taxon>eudicotyledons</taxon>
        <taxon>Gunneridae</taxon>
        <taxon>Pentapetalae</taxon>
        <taxon>rosids</taxon>
        <taxon>Vitales</taxon>
        <taxon>Vitaceae</taxon>
        <taxon>Viteae</taxon>
        <taxon>Vitis</taxon>
    </lineage>
</organism>
<dbReference type="AlphaFoldDB" id="A0A438CIN3"/>
<dbReference type="Proteomes" id="UP000288805">
    <property type="component" value="Unassembled WGS sequence"/>
</dbReference>
<evidence type="ECO:0000313" key="3">
    <source>
        <dbReference type="EMBL" id="RVW23025.1"/>
    </source>
</evidence>
<dbReference type="PANTHER" id="PTHR24093:SF434">
    <property type="entry name" value="CALCIUM-TRANSPORTING ATPASE 13, PLASMA MEMBRANE-TYPE-RELATED"/>
    <property type="match status" value="1"/>
</dbReference>
<evidence type="ECO:0000259" key="2">
    <source>
        <dbReference type="Pfam" id="PF00690"/>
    </source>
</evidence>